<gene>
    <name evidence="3" type="ORF">CJ301_12820</name>
</gene>
<evidence type="ECO:0000259" key="2">
    <source>
        <dbReference type="PROSITE" id="PS51781"/>
    </source>
</evidence>
<feature type="domain" description="SH3b" evidence="2">
    <location>
        <begin position="46"/>
        <end position="116"/>
    </location>
</feature>
<sequence length="117" mass="12083">MTRSHLATALRMAALCTLGAAAPAAAQPLDVPFDTYCPPDAQAACFGAATVMGLDPNGDGFLAVRTGPGTQYPMIARIHNGDRVGTYGGVGGWYAISFGPGDRLGWAHGNWLGNHIP</sequence>
<protein>
    <recommendedName>
        <fullName evidence="2">SH3b domain-containing protein</fullName>
    </recommendedName>
</protein>
<name>A0A2G1MED8_9RHOB</name>
<dbReference type="InterPro" id="IPR003646">
    <property type="entry name" value="SH3-like_bac-type"/>
</dbReference>
<reference evidence="3 4" key="1">
    <citation type="submission" date="2017-08" db="EMBL/GenBank/DDBJ databases">
        <title>Draft Genome Sequence of Loktanella cinnabarina Strain XM1, Isolated from Coastal Surface Water.</title>
        <authorList>
            <person name="Ma R."/>
            <person name="Wang J."/>
            <person name="Wang Q."/>
            <person name="Ma Z."/>
            <person name="Li J."/>
            <person name="Chen L."/>
        </authorList>
    </citation>
    <scope>NUCLEOTIDE SEQUENCE [LARGE SCALE GENOMIC DNA]</scope>
    <source>
        <strain evidence="3 4">XM1</strain>
    </source>
</reference>
<proteinExistence type="predicted"/>
<dbReference type="EMBL" id="NQWH01000020">
    <property type="protein sequence ID" value="PHP27109.1"/>
    <property type="molecule type" value="Genomic_DNA"/>
</dbReference>
<evidence type="ECO:0000256" key="1">
    <source>
        <dbReference type="SAM" id="SignalP"/>
    </source>
</evidence>
<dbReference type="PROSITE" id="PS51781">
    <property type="entry name" value="SH3B"/>
    <property type="match status" value="1"/>
</dbReference>
<feature type="chain" id="PRO_5013921594" description="SH3b domain-containing protein" evidence="1">
    <location>
        <begin position="27"/>
        <end position="117"/>
    </location>
</feature>
<organism evidence="3 4">
    <name type="scientific">Limimaricola cinnabarinus</name>
    <dbReference type="NCBI Taxonomy" id="1125964"/>
    <lineage>
        <taxon>Bacteria</taxon>
        <taxon>Pseudomonadati</taxon>
        <taxon>Pseudomonadota</taxon>
        <taxon>Alphaproteobacteria</taxon>
        <taxon>Rhodobacterales</taxon>
        <taxon>Paracoccaceae</taxon>
        <taxon>Limimaricola</taxon>
    </lineage>
</organism>
<keyword evidence="4" id="KW-1185">Reference proteome</keyword>
<accession>A0A2G1MED8</accession>
<evidence type="ECO:0000313" key="4">
    <source>
        <dbReference type="Proteomes" id="UP000221860"/>
    </source>
</evidence>
<dbReference type="RefSeq" id="WP_099277788.1">
    <property type="nucleotide sequence ID" value="NZ_KZ304963.1"/>
</dbReference>
<dbReference type="Pfam" id="PF08239">
    <property type="entry name" value="SH3_3"/>
    <property type="match status" value="1"/>
</dbReference>
<dbReference type="OrthoDB" id="9816009at2"/>
<evidence type="ECO:0000313" key="3">
    <source>
        <dbReference type="EMBL" id="PHP27109.1"/>
    </source>
</evidence>
<dbReference type="AlphaFoldDB" id="A0A2G1MED8"/>
<keyword evidence="1" id="KW-0732">Signal</keyword>
<dbReference type="Gene3D" id="2.30.30.40">
    <property type="entry name" value="SH3 Domains"/>
    <property type="match status" value="1"/>
</dbReference>
<comment type="caution">
    <text evidence="3">The sequence shown here is derived from an EMBL/GenBank/DDBJ whole genome shotgun (WGS) entry which is preliminary data.</text>
</comment>
<feature type="signal peptide" evidence="1">
    <location>
        <begin position="1"/>
        <end position="26"/>
    </location>
</feature>
<dbReference type="Proteomes" id="UP000221860">
    <property type="component" value="Unassembled WGS sequence"/>
</dbReference>